<evidence type="ECO:0000313" key="3">
    <source>
        <dbReference type="Proteomes" id="UP000664882"/>
    </source>
</evidence>
<reference evidence="2 3" key="1">
    <citation type="submission" date="2021-03" db="EMBL/GenBank/DDBJ databases">
        <title>Oceanisphaera sp. nov., isolated from the intestine.</title>
        <authorList>
            <person name="Zhao L.-H."/>
            <person name="Shi L.-F."/>
        </authorList>
    </citation>
    <scope>NUCLEOTIDE SEQUENCE [LARGE SCALE GENOMIC DNA]</scope>
    <source>
        <strain evidence="2 3">DM8</strain>
    </source>
</reference>
<dbReference type="InterPro" id="IPR052531">
    <property type="entry name" value="CarD-like_regulator"/>
</dbReference>
<dbReference type="InterPro" id="IPR003711">
    <property type="entry name" value="CarD-like/TRCF_RID"/>
</dbReference>
<organism evidence="2 3">
    <name type="scientific">Oceanisphaera pacifica</name>
    <dbReference type="NCBI Taxonomy" id="2818389"/>
    <lineage>
        <taxon>Bacteria</taxon>
        <taxon>Pseudomonadati</taxon>
        <taxon>Pseudomonadota</taxon>
        <taxon>Gammaproteobacteria</taxon>
        <taxon>Aeromonadales</taxon>
        <taxon>Aeromonadaceae</taxon>
        <taxon>Oceanisphaera</taxon>
    </lineage>
</organism>
<evidence type="ECO:0000313" key="2">
    <source>
        <dbReference type="EMBL" id="MBO1520323.1"/>
    </source>
</evidence>
<proteinExistence type="predicted"/>
<dbReference type="PANTHER" id="PTHR38447:SF1">
    <property type="entry name" value="RNA POLYMERASE-BINDING TRANSCRIPTION FACTOR CARD"/>
    <property type="match status" value="1"/>
</dbReference>
<dbReference type="Gene3D" id="2.40.10.170">
    <property type="match status" value="1"/>
</dbReference>
<evidence type="ECO:0000259" key="1">
    <source>
        <dbReference type="SMART" id="SM01058"/>
    </source>
</evidence>
<dbReference type="Proteomes" id="UP000664882">
    <property type="component" value="Unassembled WGS sequence"/>
</dbReference>
<dbReference type="PANTHER" id="PTHR38447">
    <property type="entry name" value="TRANSCRIPTION FACTOR YDEB-RELATED"/>
    <property type="match status" value="1"/>
</dbReference>
<name>A0ABS3NIT5_9GAMM</name>
<dbReference type="SMART" id="SM01058">
    <property type="entry name" value="CarD_TRCF"/>
    <property type="match status" value="1"/>
</dbReference>
<gene>
    <name evidence="2" type="ORF">J3U76_11915</name>
</gene>
<protein>
    <recommendedName>
        <fullName evidence="1">CarD-like/TRCF RNAP-interacting domain-containing protein</fullName>
    </recommendedName>
</protein>
<accession>A0ABS3NIT5</accession>
<dbReference type="Pfam" id="PF21095">
    <property type="entry name" value="CarD_C"/>
    <property type="match status" value="1"/>
</dbReference>
<dbReference type="InterPro" id="IPR042215">
    <property type="entry name" value="CarD-like_C"/>
</dbReference>
<dbReference type="EMBL" id="JAGDFX010000014">
    <property type="protein sequence ID" value="MBO1520323.1"/>
    <property type="molecule type" value="Genomic_DNA"/>
</dbReference>
<keyword evidence="3" id="KW-1185">Reference proteome</keyword>
<comment type="caution">
    <text evidence="2">The sequence shown here is derived from an EMBL/GenBank/DDBJ whole genome shotgun (WGS) entry which is preliminary data.</text>
</comment>
<sequence length="167" mass="18821">MITINQGDRIYHPGYGIGIVKSIRKKSFSGESKATFFKLYFKRNDLTWLVRANDMPSSIRNVMSAREAKKIIQHLTSWQGKLSEQWKVRATANQAAIDKGDPLGYAEVVKGLSVMQEQLPLSATDRKHLNHSIEFLCEELADALGKTHDRVRQLIDKATSSPPTVTH</sequence>
<dbReference type="InterPro" id="IPR048792">
    <property type="entry name" value="CarD_C"/>
</dbReference>
<feature type="domain" description="CarD-like/TRCF RNAP-interacting" evidence="1">
    <location>
        <begin position="3"/>
        <end position="113"/>
    </location>
</feature>
<dbReference type="Gene3D" id="1.20.58.1290">
    <property type="entry name" value="CarD-like, C-terminal domain"/>
    <property type="match status" value="1"/>
</dbReference>